<dbReference type="InterPro" id="IPR036388">
    <property type="entry name" value="WH-like_DNA-bd_sf"/>
</dbReference>
<dbReference type="PANTHER" id="PTHR33164">
    <property type="entry name" value="TRANSCRIPTIONAL REGULATOR, MARR FAMILY"/>
    <property type="match status" value="1"/>
</dbReference>
<dbReference type="RefSeq" id="WP_085020582.1">
    <property type="nucleotide sequence ID" value="NZ_BMHD01000001.1"/>
</dbReference>
<dbReference type="InterPro" id="IPR000835">
    <property type="entry name" value="HTH_MarR-typ"/>
</dbReference>
<dbReference type="KEGG" id="cphy:B5808_15390"/>
<accession>A0A1X9LML9</accession>
<dbReference type="EMBL" id="CP020715">
    <property type="protein sequence ID" value="ARJ06444.1"/>
    <property type="molecule type" value="Genomic_DNA"/>
</dbReference>
<dbReference type="PROSITE" id="PS50995">
    <property type="entry name" value="HTH_MARR_2"/>
    <property type="match status" value="1"/>
</dbReference>
<organism evidence="1 2">
    <name type="scientific">Cnuibacter physcomitrellae</name>
    <dbReference type="NCBI Taxonomy" id="1619308"/>
    <lineage>
        <taxon>Bacteria</taxon>
        <taxon>Bacillati</taxon>
        <taxon>Actinomycetota</taxon>
        <taxon>Actinomycetes</taxon>
        <taxon>Micrococcales</taxon>
        <taxon>Microbacteriaceae</taxon>
        <taxon>Cnuibacter</taxon>
    </lineage>
</organism>
<dbReference type="SUPFAM" id="SSF46785">
    <property type="entry name" value="Winged helix' DNA-binding domain"/>
    <property type="match status" value="1"/>
</dbReference>
<dbReference type="InterPro" id="IPR036390">
    <property type="entry name" value="WH_DNA-bd_sf"/>
</dbReference>
<dbReference type="SMART" id="SM00347">
    <property type="entry name" value="HTH_MARR"/>
    <property type="match status" value="1"/>
</dbReference>
<dbReference type="Pfam" id="PF01047">
    <property type="entry name" value="MarR"/>
    <property type="match status" value="1"/>
</dbReference>
<reference evidence="1 2" key="1">
    <citation type="submission" date="2017-04" db="EMBL/GenBank/DDBJ databases">
        <authorList>
            <person name="Afonso C.L."/>
            <person name="Miller P.J."/>
            <person name="Scott M.A."/>
            <person name="Spackman E."/>
            <person name="Goraichik I."/>
            <person name="Dimitrov K.M."/>
            <person name="Suarez D.L."/>
            <person name="Swayne D.E."/>
        </authorList>
    </citation>
    <scope>NUCLEOTIDE SEQUENCE [LARGE SCALE GENOMIC DNA]</scope>
    <source>
        <strain evidence="2">XA(T)</strain>
    </source>
</reference>
<name>A0A1X9LML9_9MICO</name>
<sequence length="140" mass="14990">MGALSDIIESLERLTAVHHAAAAPAFARAGVTETEGALLWALAHAERDLTMSEAATALDCDASNITLLARRLEGAELAERIPDAVDRRTRRLHLTDAGRRVMEEVTAALERHTPLAALTSAQRAHLRSLLDIATAGLPAR</sequence>
<dbReference type="InterPro" id="IPR039422">
    <property type="entry name" value="MarR/SlyA-like"/>
</dbReference>
<dbReference type="GO" id="GO:0006950">
    <property type="term" value="P:response to stress"/>
    <property type="evidence" value="ECO:0007669"/>
    <property type="project" value="TreeGrafter"/>
</dbReference>
<dbReference type="PANTHER" id="PTHR33164:SF43">
    <property type="entry name" value="HTH-TYPE TRANSCRIPTIONAL REPRESSOR YETL"/>
    <property type="match status" value="1"/>
</dbReference>
<protein>
    <submittedName>
        <fullName evidence="1">Uncharacterized protein</fullName>
    </submittedName>
</protein>
<dbReference type="AlphaFoldDB" id="A0A1X9LML9"/>
<gene>
    <name evidence="1" type="ORF">B5808_15390</name>
</gene>
<evidence type="ECO:0000313" key="1">
    <source>
        <dbReference type="EMBL" id="ARJ06444.1"/>
    </source>
</evidence>
<proteinExistence type="predicted"/>
<dbReference type="GO" id="GO:0003700">
    <property type="term" value="F:DNA-binding transcription factor activity"/>
    <property type="evidence" value="ECO:0007669"/>
    <property type="project" value="InterPro"/>
</dbReference>
<evidence type="ECO:0000313" key="2">
    <source>
        <dbReference type="Proteomes" id="UP000192775"/>
    </source>
</evidence>
<keyword evidence="2" id="KW-1185">Reference proteome</keyword>
<dbReference type="Gene3D" id="1.10.10.10">
    <property type="entry name" value="Winged helix-like DNA-binding domain superfamily/Winged helix DNA-binding domain"/>
    <property type="match status" value="1"/>
</dbReference>
<dbReference type="Proteomes" id="UP000192775">
    <property type="component" value="Chromosome"/>
</dbReference>